<evidence type="ECO:0000313" key="2">
    <source>
        <dbReference type="Proteomes" id="UP000031668"/>
    </source>
</evidence>
<sequence length="154" mass="17873">MILNEEETMAFLKLTGLIIESEIANLKGFLCRNIHSLQPTKGFYDYKRNRNISRDKGLSLSQEGQNIIKNPALRCKSWHTCLSPRITGFLNYFDGKGRANCKLSPDKILQIIFHWASQRLATELVEHLDISLPIIIDWNNHCRNETWGWKRNTS</sequence>
<organism evidence="1 2">
    <name type="scientific">Thelohanellus kitauei</name>
    <name type="common">Myxosporean</name>
    <dbReference type="NCBI Taxonomy" id="669202"/>
    <lineage>
        <taxon>Eukaryota</taxon>
        <taxon>Metazoa</taxon>
        <taxon>Cnidaria</taxon>
        <taxon>Myxozoa</taxon>
        <taxon>Myxosporea</taxon>
        <taxon>Bivalvulida</taxon>
        <taxon>Platysporina</taxon>
        <taxon>Myxobolidae</taxon>
        <taxon>Thelohanellus</taxon>
    </lineage>
</organism>
<dbReference type="AlphaFoldDB" id="A0A0C2I6T0"/>
<comment type="caution">
    <text evidence="1">The sequence shown here is derived from an EMBL/GenBank/DDBJ whole genome shotgun (WGS) entry which is preliminary data.</text>
</comment>
<reference evidence="1 2" key="1">
    <citation type="journal article" date="2014" name="Genome Biol. Evol.">
        <title>The genome of the myxosporean Thelohanellus kitauei shows adaptations to nutrient acquisition within its fish host.</title>
        <authorList>
            <person name="Yang Y."/>
            <person name="Xiong J."/>
            <person name="Zhou Z."/>
            <person name="Huo F."/>
            <person name="Miao W."/>
            <person name="Ran C."/>
            <person name="Liu Y."/>
            <person name="Zhang J."/>
            <person name="Feng J."/>
            <person name="Wang M."/>
            <person name="Wang M."/>
            <person name="Wang L."/>
            <person name="Yao B."/>
        </authorList>
    </citation>
    <scope>NUCLEOTIDE SEQUENCE [LARGE SCALE GENOMIC DNA]</scope>
    <source>
        <strain evidence="1">Wuqing</strain>
    </source>
</reference>
<dbReference type="Proteomes" id="UP000031668">
    <property type="component" value="Unassembled WGS sequence"/>
</dbReference>
<protein>
    <submittedName>
        <fullName evidence="1">Uncharacterized protein</fullName>
    </submittedName>
</protein>
<keyword evidence="2" id="KW-1185">Reference proteome</keyword>
<dbReference type="EMBL" id="JWZT01005396">
    <property type="protein sequence ID" value="KII60903.1"/>
    <property type="molecule type" value="Genomic_DNA"/>
</dbReference>
<evidence type="ECO:0000313" key="1">
    <source>
        <dbReference type="EMBL" id="KII60903.1"/>
    </source>
</evidence>
<name>A0A0C2I6T0_THEKT</name>
<accession>A0A0C2I6T0</accession>
<proteinExistence type="predicted"/>
<gene>
    <name evidence="1" type="ORF">RF11_13517</name>
</gene>